<accession>A0ABU2P6L7</accession>
<gene>
    <name evidence="1" type="ORF">RM641_10180</name>
</gene>
<evidence type="ECO:0000313" key="2">
    <source>
        <dbReference type="Proteomes" id="UP001183586"/>
    </source>
</evidence>
<organism evidence="1 2">
    <name type="scientific">Streptomyces dubilierae</name>
    <dbReference type="NCBI Taxonomy" id="3075533"/>
    <lineage>
        <taxon>Bacteria</taxon>
        <taxon>Bacillati</taxon>
        <taxon>Actinomycetota</taxon>
        <taxon>Actinomycetes</taxon>
        <taxon>Kitasatosporales</taxon>
        <taxon>Streptomycetaceae</taxon>
        <taxon>Streptomyces</taxon>
    </lineage>
</organism>
<sequence length="108" mass="11331">MPDLRETGAEALALLPLPNVSALSQRQTEGTICVWCGAGLIPYTARDLGARPGPGGGTQIFPRGCGKCVRAKAAEVYKIHVSQCGKCLRNAPCADRNDLRHLASQGAS</sequence>
<proteinExistence type="predicted"/>
<dbReference type="EMBL" id="JAVREU010000003">
    <property type="protein sequence ID" value="MDT0387792.1"/>
    <property type="molecule type" value="Genomic_DNA"/>
</dbReference>
<dbReference type="RefSeq" id="WP_311680725.1">
    <property type="nucleotide sequence ID" value="NZ_JAVREU010000003.1"/>
</dbReference>
<keyword evidence="2" id="KW-1185">Reference proteome</keyword>
<reference evidence="2" key="1">
    <citation type="submission" date="2023-07" db="EMBL/GenBank/DDBJ databases">
        <title>30 novel species of actinomycetes from the DSMZ collection.</title>
        <authorList>
            <person name="Nouioui I."/>
        </authorList>
    </citation>
    <scope>NUCLEOTIDE SEQUENCE [LARGE SCALE GENOMIC DNA]</scope>
    <source>
        <strain evidence="2">DSM 41921</strain>
    </source>
</reference>
<comment type="caution">
    <text evidence="1">The sequence shown here is derived from an EMBL/GenBank/DDBJ whole genome shotgun (WGS) entry which is preliminary data.</text>
</comment>
<name>A0ABU2P6L7_9ACTN</name>
<protein>
    <submittedName>
        <fullName evidence="1">Uncharacterized protein</fullName>
    </submittedName>
</protein>
<evidence type="ECO:0000313" key="1">
    <source>
        <dbReference type="EMBL" id="MDT0387792.1"/>
    </source>
</evidence>
<dbReference type="Proteomes" id="UP001183586">
    <property type="component" value="Unassembled WGS sequence"/>
</dbReference>